<feature type="domain" description="MATH" evidence="2">
    <location>
        <begin position="59"/>
        <end position="154"/>
    </location>
</feature>
<dbReference type="InterPro" id="IPR002083">
    <property type="entry name" value="MATH/TRAF_dom"/>
</dbReference>
<gene>
    <name evidence="3" type="ORF">POM88_022430</name>
</gene>
<protein>
    <recommendedName>
        <fullName evidence="2">MATH domain-containing protein</fullName>
    </recommendedName>
</protein>
<dbReference type="Proteomes" id="UP001237642">
    <property type="component" value="Unassembled WGS sequence"/>
</dbReference>
<accession>A0AAD8IF83</accession>
<reference evidence="3" key="1">
    <citation type="submission" date="2023-02" db="EMBL/GenBank/DDBJ databases">
        <title>Genome of toxic invasive species Heracleum sosnowskyi carries increased number of genes despite the absence of recent whole-genome duplications.</title>
        <authorList>
            <person name="Schelkunov M."/>
            <person name="Shtratnikova V."/>
            <person name="Makarenko M."/>
            <person name="Klepikova A."/>
            <person name="Omelchenko D."/>
            <person name="Novikova G."/>
            <person name="Obukhova E."/>
            <person name="Bogdanov V."/>
            <person name="Penin A."/>
            <person name="Logacheva M."/>
        </authorList>
    </citation>
    <scope>NUCLEOTIDE SEQUENCE</scope>
    <source>
        <strain evidence="3">Hsosn_3</strain>
        <tissue evidence="3">Leaf</tissue>
    </source>
</reference>
<organism evidence="3 4">
    <name type="scientific">Heracleum sosnowskyi</name>
    <dbReference type="NCBI Taxonomy" id="360622"/>
    <lineage>
        <taxon>Eukaryota</taxon>
        <taxon>Viridiplantae</taxon>
        <taxon>Streptophyta</taxon>
        <taxon>Embryophyta</taxon>
        <taxon>Tracheophyta</taxon>
        <taxon>Spermatophyta</taxon>
        <taxon>Magnoliopsida</taxon>
        <taxon>eudicotyledons</taxon>
        <taxon>Gunneridae</taxon>
        <taxon>Pentapetalae</taxon>
        <taxon>asterids</taxon>
        <taxon>campanulids</taxon>
        <taxon>Apiales</taxon>
        <taxon>Apiaceae</taxon>
        <taxon>Apioideae</taxon>
        <taxon>apioid superclade</taxon>
        <taxon>Tordylieae</taxon>
        <taxon>Tordyliinae</taxon>
        <taxon>Heracleum</taxon>
    </lineage>
</organism>
<dbReference type="InterPro" id="IPR008974">
    <property type="entry name" value="TRAF-like"/>
</dbReference>
<comment type="caution">
    <text evidence="3">The sequence shown here is derived from an EMBL/GenBank/DDBJ whole genome shotgun (WGS) entry which is preliminary data.</text>
</comment>
<evidence type="ECO:0000313" key="4">
    <source>
        <dbReference type="Proteomes" id="UP001237642"/>
    </source>
</evidence>
<dbReference type="PROSITE" id="PS50144">
    <property type="entry name" value="MATH"/>
    <property type="match status" value="1"/>
</dbReference>
<keyword evidence="4" id="KW-1185">Reference proteome</keyword>
<sequence length="154" mass="17528">MNSVCGIEQEPSDNDDDELVTHAQQLESGDINDDDLITLQENFVYDHNLSEGILSLKGILKYSITVNNFSRLSEDRLYSNHFLFSGYKWCVLIFPQGDNVDQLSIYLEVADSASLPDGWSRYAHFGITVVNQIQTKYSVQKESREETKYGCMTV</sequence>
<dbReference type="InterPro" id="IPR050804">
    <property type="entry name" value="MCC"/>
</dbReference>
<reference evidence="3" key="2">
    <citation type="submission" date="2023-05" db="EMBL/GenBank/DDBJ databases">
        <authorList>
            <person name="Schelkunov M.I."/>
        </authorList>
    </citation>
    <scope>NUCLEOTIDE SEQUENCE</scope>
    <source>
        <strain evidence="3">Hsosn_3</strain>
        <tissue evidence="3">Leaf</tissue>
    </source>
</reference>
<dbReference type="Pfam" id="PF22486">
    <property type="entry name" value="MATH_2"/>
    <property type="match status" value="1"/>
</dbReference>
<dbReference type="PANTHER" id="PTHR46236:SF35">
    <property type="entry name" value="MATH DOMAIN-CONTAINING PROTEIN"/>
    <property type="match status" value="1"/>
</dbReference>
<dbReference type="Gene3D" id="2.60.210.10">
    <property type="entry name" value="Apoptosis, Tumor Necrosis Factor Receptor Associated Protein 2, Chain A"/>
    <property type="match status" value="1"/>
</dbReference>
<evidence type="ECO:0000259" key="2">
    <source>
        <dbReference type="PROSITE" id="PS50144"/>
    </source>
</evidence>
<dbReference type="EMBL" id="JAUIZM010000005">
    <property type="protein sequence ID" value="KAK1384695.1"/>
    <property type="molecule type" value="Genomic_DNA"/>
</dbReference>
<dbReference type="SUPFAM" id="SSF49599">
    <property type="entry name" value="TRAF domain-like"/>
    <property type="match status" value="1"/>
</dbReference>
<dbReference type="AlphaFoldDB" id="A0AAD8IF83"/>
<evidence type="ECO:0000313" key="3">
    <source>
        <dbReference type="EMBL" id="KAK1384695.1"/>
    </source>
</evidence>
<dbReference type="CDD" id="cd00121">
    <property type="entry name" value="MATH"/>
    <property type="match status" value="1"/>
</dbReference>
<dbReference type="PANTHER" id="PTHR46236">
    <property type="entry name" value="TRAF-LIKE SUPERFAMILY PROTEIN"/>
    <property type="match status" value="1"/>
</dbReference>
<name>A0AAD8IF83_9APIA</name>
<proteinExistence type="predicted"/>
<keyword evidence="1" id="KW-0175">Coiled coil</keyword>
<evidence type="ECO:0000256" key="1">
    <source>
        <dbReference type="ARBA" id="ARBA00023054"/>
    </source>
</evidence>